<proteinExistence type="predicted"/>
<dbReference type="Proteomes" id="UP001055804">
    <property type="component" value="Unassembled WGS sequence"/>
</dbReference>
<dbReference type="EMBL" id="JAMZFT010000002">
    <property type="protein sequence ID" value="MCP1336865.1"/>
    <property type="molecule type" value="Genomic_DNA"/>
</dbReference>
<feature type="transmembrane region" description="Helical" evidence="1">
    <location>
        <begin position="29"/>
        <end position="48"/>
    </location>
</feature>
<evidence type="ECO:0000313" key="4">
    <source>
        <dbReference type="Proteomes" id="UP001055804"/>
    </source>
</evidence>
<dbReference type="Gene3D" id="3.40.50.410">
    <property type="entry name" value="von Willebrand factor, type A domain"/>
    <property type="match status" value="2"/>
</dbReference>
<feature type="domain" description="Putative Flp pilus-assembly TadG-like N-terminal" evidence="2">
    <location>
        <begin position="27"/>
        <end position="72"/>
    </location>
</feature>
<evidence type="ECO:0000256" key="1">
    <source>
        <dbReference type="SAM" id="Phobius"/>
    </source>
</evidence>
<dbReference type="InterPro" id="IPR028087">
    <property type="entry name" value="Tad_N"/>
</dbReference>
<reference evidence="3" key="1">
    <citation type="submission" date="2022-06" db="EMBL/GenBank/DDBJ databases">
        <title>Isolation and Genomics of Futiania mangrovii gen. nov., sp. nov., a Rare and Metabolically-versatile member in the Class Alphaproteobacteria.</title>
        <authorList>
            <person name="Liu L."/>
            <person name="Huang W.-C."/>
            <person name="Pan J."/>
            <person name="Li J."/>
            <person name="Huang Y."/>
            <person name="Du H."/>
            <person name="Liu Y."/>
            <person name="Li M."/>
        </authorList>
    </citation>
    <scope>NUCLEOTIDE SEQUENCE</scope>
    <source>
        <strain evidence="3">FT118</strain>
    </source>
</reference>
<sequence length="639" mass="71405">MRDRFLKSFRFTAARQAVTRFLRSRDGTVALIFGLTFMPIIAAAGAAFDYSRIARANTVLTTSCDAAALAAGTRFEEPNEVLQAYAQDYIRVNAGGDWAFNAMPQITLLAKEERTLKFRTTAQMDTVLMGLMGVHTVNLQADCEVTREVGGLELVMVLDNSNIMAKKSRLDGLKVAARDLVDTIFSLEGATDSLRVGLVPFSDFVNIRAELPNWQGERLDFAVNTAYSPNDPRYYTGASWAMIDTLGQAPYNGRYIADKRFDPAFVDLNNDGWDDNYPVGKASDDQTLDANRGRNLDNFYFGADNTGAPIVSGGEWVRCDDPKAKKCLRVPVDNTHMALYGRLGIPWKGCVEARPTKIDGQMVNLDILDTPPSQDDPKTLFVPAFTADGNGAGYVSWMSENDEFGDFKVTINKTQYKTVPTSQQDQVYWVNKYYWRDHDATWDADGYDGPSINCAPPVTLLTDRHTDVLAGLDRMGAYFETNIPEGISWGWRMLSPNSPFGDALEYNHEGDRGFVWKKAMIILTAGDNFTKERFYNSYGLHEDEERLKSALNSGGVKQAMDERIKSVCDEIRKAGREKPEDAGIRVYAVAFDMTQGVTKEMFKTCATTPEYFFDAANNDQLLEVFRQIGADLINLRLNR</sequence>
<dbReference type="Pfam" id="PF13400">
    <property type="entry name" value="Tad"/>
    <property type="match status" value="1"/>
</dbReference>
<protein>
    <submittedName>
        <fullName evidence="3">Pilus assembly protein</fullName>
    </submittedName>
</protein>
<dbReference type="RefSeq" id="WP_269332807.1">
    <property type="nucleotide sequence ID" value="NZ_JAMZFT010000002.1"/>
</dbReference>
<name>A0A9J6PDX9_9PROT</name>
<dbReference type="InterPro" id="IPR036465">
    <property type="entry name" value="vWFA_dom_sf"/>
</dbReference>
<keyword evidence="1" id="KW-0472">Membrane</keyword>
<keyword evidence="1" id="KW-0812">Transmembrane</keyword>
<keyword evidence="4" id="KW-1185">Reference proteome</keyword>
<evidence type="ECO:0000259" key="2">
    <source>
        <dbReference type="Pfam" id="PF13400"/>
    </source>
</evidence>
<keyword evidence="1" id="KW-1133">Transmembrane helix</keyword>
<gene>
    <name evidence="3" type="ORF">NJQ99_10630</name>
</gene>
<accession>A0A9J6PDX9</accession>
<dbReference type="AlphaFoldDB" id="A0A9J6PDX9"/>
<dbReference type="SUPFAM" id="SSF53300">
    <property type="entry name" value="vWA-like"/>
    <property type="match status" value="1"/>
</dbReference>
<comment type="caution">
    <text evidence="3">The sequence shown here is derived from an EMBL/GenBank/DDBJ whole genome shotgun (WGS) entry which is preliminary data.</text>
</comment>
<organism evidence="3 4">
    <name type="scientific">Futiania mangrovi</name>
    <dbReference type="NCBI Taxonomy" id="2959716"/>
    <lineage>
        <taxon>Bacteria</taxon>
        <taxon>Pseudomonadati</taxon>
        <taxon>Pseudomonadota</taxon>
        <taxon>Alphaproteobacteria</taxon>
        <taxon>Futianiales</taxon>
        <taxon>Futianiaceae</taxon>
        <taxon>Futiania</taxon>
    </lineage>
</organism>
<evidence type="ECO:0000313" key="3">
    <source>
        <dbReference type="EMBL" id="MCP1336865.1"/>
    </source>
</evidence>